<dbReference type="InterPro" id="IPR013024">
    <property type="entry name" value="GGCT-like"/>
</dbReference>
<evidence type="ECO:0000256" key="2">
    <source>
        <dbReference type="PIRSR" id="PIRSR639126-1"/>
    </source>
</evidence>
<dbReference type="PANTHER" id="PTHR12510">
    <property type="entry name" value="TROPONIN C-AKIN-1 PROTEIN"/>
    <property type="match status" value="1"/>
</dbReference>
<dbReference type="SUPFAM" id="SSF110857">
    <property type="entry name" value="Gamma-glutamyl cyclotransferase-like"/>
    <property type="match status" value="1"/>
</dbReference>
<dbReference type="PANTHER" id="PTHR12510:SF4">
    <property type="entry name" value="GAMMA-GLUTAMYLAMINECYCLOTRANSFERASE"/>
    <property type="match status" value="1"/>
</dbReference>
<dbReference type="RefSeq" id="WP_060468688.1">
    <property type="nucleotide sequence ID" value="NZ_AP025514.1"/>
</dbReference>
<dbReference type="CDD" id="cd06661">
    <property type="entry name" value="GGCT_like"/>
    <property type="match status" value="1"/>
</dbReference>
<evidence type="ECO:0000313" key="5">
    <source>
        <dbReference type="EMBL" id="KWU00133.1"/>
    </source>
</evidence>
<organism evidence="5 6">
    <name type="scientific">Vibrio toranzoniae</name>
    <dbReference type="NCBI Taxonomy" id="1194427"/>
    <lineage>
        <taxon>Bacteria</taxon>
        <taxon>Pseudomonadati</taxon>
        <taxon>Pseudomonadota</taxon>
        <taxon>Gammaproteobacteria</taxon>
        <taxon>Vibrionales</taxon>
        <taxon>Vibrionaceae</taxon>
        <taxon>Vibrio</taxon>
    </lineage>
</organism>
<reference evidence="5 6" key="1">
    <citation type="submission" date="2015-11" db="EMBL/GenBank/DDBJ databases">
        <title>Draft WGS of Vibrio toranzoniae.</title>
        <authorList>
            <person name="Lasa A."/>
            <person name="Romalde J.L."/>
        </authorList>
    </citation>
    <scope>NUCLEOTIDE SEQUENCE [LARGE SCALE GENOMIC DNA]</scope>
    <source>
        <strain evidence="5 6">Vb 10.8</strain>
    </source>
</reference>
<protein>
    <recommendedName>
        <fullName evidence="3">Gamma-glutamylcyclotransferase family protein</fullName>
    </recommendedName>
</protein>
<dbReference type="Pfam" id="PF06094">
    <property type="entry name" value="GGACT"/>
    <property type="match status" value="1"/>
</dbReference>
<dbReference type="InterPro" id="IPR009288">
    <property type="entry name" value="AIG2-like_dom"/>
</dbReference>
<feature type="domain" description="Gamma-glutamylcyclotransferase AIG2-like" evidence="4">
    <location>
        <begin position="5"/>
        <end position="112"/>
    </location>
</feature>
<evidence type="ECO:0000259" key="4">
    <source>
        <dbReference type="Pfam" id="PF06094"/>
    </source>
</evidence>
<gene>
    <name evidence="5" type="ORF">APQ14_11765</name>
</gene>
<dbReference type="GO" id="GO:0016740">
    <property type="term" value="F:transferase activity"/>
    <property type="evidence" value="ECO:0007669"/>
    <property type="project" value="UniProtKB-KW"/>
</dbReference>
<proteinExistence type="inferred from homology"/>
<dbReference type="Proteomes" id="UP000057389">
    <property type="component" value="Unassembled WGS sequence"/>
</dbReference>
<sequence>MQHLVFVYGTLRQGQSNHHYVQDCELLGRFDTPKEFALFDLGAYPALTCGSKSVVGEVYVINDEVLASLDRLEDVPVEYRREQIETTFGLAWVYLYQLELTANKEILSGDWCK</sequence>
<dbReference type="InterPro" id="IPR036568">
    <property type="entry name" value="GGCT-like_sf"/>
</dbReference>
<evidence type="ECO:0000256" key="1">
    <source>
        <dbReference type="ARBA" id="ARBA00008861"/>
    </source>
</evidence>
<dbReference type="OrthoDB" id="482277at2"/>
<keyword evidence="6" id="KW-1185">Reference proteome</keyword>
<dbReference type="Gene3D" id="3.10.490.10">
    <property type="entry name" value="Gamma-glutamyl cyclotransferase-like"/>
    <property type="match status" value="1"/>
</dbReference>
<dbReference type="GO" id="GO:0061929">
    <property type="term" value="F:gamma-glutamylaminecyclotransferase activity"/>
    <property type="evidence" value="ECO:0007669"/>
    <property type="project" value="InterPro"/>
</dbReference>
<dbReference type="GO" id="GO:0005829">
    <property type="term" value="C:cytosol"/>
    <property type="evidence" value="ECO:0007669"/>
    <property type="project" value="TreeGrafter"/>
</dbReference>
<comment type="similarity">
    <text evidence="1 3">Belongs to the gamma-glutamylcyclotransferase family.</text>
</comment>
<feature type="active site" description="Proton acceptor" evidence="2">
    <location>
        <position position="73"/>
    </location>
</feature>
<comment type="caution">
    <text evidence="5">The sequence shown here is derived from an EMBL/GenBank/DDBJ whole genome shotgun (WGS) entry which is preliminary data.</text>
</comment>
<name>A0A109D774_9VIBR</name>
<keyword evidence="5" id="KW-0808">Transferase</keyword>
<dbReference type="GeneID" id="300179559"/>
<dbReference type="InterPro" id="IPR039126">
    <property type="entry name" value="GGACT"/>
</dbReference>
<evidence type="ECO:0000256" key="3">
    <source>
        <dbReference type="RuleBase" id="RU367036"/>
    </source>
</evidence>
<dbReference type="EMBL" id="LMXU01000028">
    <property type="protein sequence ID" value="KWU00133.1"/>
    <property type="molecule type" value="Genomic_DNA"/>
</dbReference>
<accession>A0A109D774</accession>
<dbReference type="AlphaFoldDB" id="A0A109D774"/>
<evidence type="ECO:0000313" key="6">
    <source>
        <dbReference type="Proteomes" id="UP000057389"/>
    </source>
</evidence>